<dbReference type="GO" id="GO:0016887">
    <property type="term" value="F:ATP hydrolysis activity"/>
    <property type="evidence" value="ECO:0007669"/>
    <property type="project" value="InterPro"/>
</dbReference>
<dbReference type="PANTHER" id="PTHR46411">
    <property type="entry name" value="FAMILY ATPASE, PUTATIVE-RELATED"/>
    <property type="match status" value="1"/>
</dbReference>
<proteinExistence type="predicted"/>
<dbReference type="AlphaFoldDB" id="A0A0G4KLN8"/>
<dbReference type="GO" id="GO:0005524">
    <property type="term" value="F:ATP binding"/>
    <property type="evidence" value="ECO:0007669"/>
    <property type="project" value="InterPro"/>
</dbReference>
<evidence type="ECO:0000313" key="4">
    <source>
        <dbReference type="Proteomes" id="UP000045706"/>
    </source>
</evidence>
<feature type="compositionally biased region" description="Polar residues" evidence="1">
    <location>
        <begin position="187"/>
        <end position="207"/>
    </location>
</feature>
<evidence type="ECO:0000313" key="3">
    <source>
        <dbReference type="EMBL" id="CRK09940.1"/>
    </source>
</evidence>
<evidence type="ECO:0000256" key="1">
    <source>
        <dbReference type="SAM" id="MobiDB-lite"/>
    </source>
</evidence>
<dbReference type="InterPro" id="IPR054289">
    <property type="entry name" value="DUF7025"/>
</dbReference>
<name>A0A0G4KLN8_VERLO</name>
<dbReference type="Pfam" id="PF22942">
    <property type="entry name" value="DUF7025"/>
    <property type="match status" value="1"/>
</dbReference>
<feature type="region of interest" description="Disordered" evidence="1">
    <location>
        <begin position="1"/>
        <end position="70"/>
    </location>
</feature>
<dbReference type="InterPro" id="IPR027417">
    <property type="entry name" value="P-loop_NTPase"/>
</dbReference>
<organism evidence="3 4">
    <name type="scientific">Verticillium longisporum</name>
    <name type="common">Verticillium dahliae var. longisporum</name>
    <dbReference type="NCBI Taxonomy" id="100787"/>
    <lineage>
        <taxon>Eukaryota</taxon>
        <taxon>Fungi</taxon>
        <taxon>Dikarya</taxon>
        <taxon>Ascomycota</taxon>
        <taxon>Pezizomycotina</taxon>
        <taxon>Sordariomycetes</taxon>
        <taxon>Hypocreomycetidae</taxon>
        <taxon>Glomerellales</taxon>
        <taxon>Plectosphaerellaceae</taxon>
        <taxon>Verticillium</taxon>
    </lineage>
</organism>
<protein>
    <recommendedName>
        <fullName evidence="2">AAA+ ATPase domain-containing protein</fullName>
    </recommendedName>
</protein>
<reference evidence="4" key="1">
    <citation type="submission" date="2015-05" db="EMBL/GenBank/DDBJ databases">
        <authorList>
            <person name="Fogelqvist Johan"/>
        </authorList>
    </citation>
    <scope>NUCLEOTIDE SEQUENCE [LARGE SCALE GENOMIC DNA]</scope>
</reference>
<dbReference type="PANTHER" id="PTHR46411:SF2">
    <property type="entry name" value="AAA+ ATPASE DOMAIN-CONTAINING PROTEIN"/>
    <property type="match status" value="1"/>
</dbReference>
<dbReference type="InterPro" id="IPR056599">
    <property type="entry name" value="AAA_lid_fung"/>
</dbReference>
<dbReference type="InterPro" id="IPR003593">
    <property type="entry name" value="AAA+_ATPase"/>
</dbReference>
<gene>
    <name evidence="3" type="ORF">BN1723_009099</name>
</gene>
<dbReference type="Gene3D" id="3.40.50.300">
    <property type="entry name" value="P-loop containing nucleotide triphosphate hydrolases"/>
    <property type="match status" value="1"/>
</dbReference>
<dbReference type="Pfam" id="PF23232">
    <property type="entry name" value="AAA_lid_13"/>
    <property type="match status" value="1"/>
</dbReference>
<evidence type="ECO:0000259" key="2">
    <source>
        <dbReference type="SMART" id="SM00382"/>
    </source>
</evidence>
<feature type="compositionally biased region" description="Pro residues" evidence="1">
    <location>
        <begin position="122"/>
        <end position="131"/>
    </location>
</feature>
<dbReference type="InterPro" id="IPR003959">
    <property type="entry name" value="ATPase_AAA_core"/>
</dbReference>
<feature type="domain" description="AAA+ ATPase" evidence="2">
    <location>
        <begin position="689"/>
        <end position="816"/>
    </location>
</feature>
<accession>A0A0G4KLN8</accession>
<feature type="region of interest" description="Disordered" evidence="1">
    <location>
        <begin position="84"/>
        <end position="207"/>
    </location>
</feature>
<feature type="region of interest" description="Disordered" evidence="1">
    <location>
        <begin position="254"/>
        <end position="283"/>
    </location>
</feature>
<dbReference type="SMART" id="SM00382">
    <property type="entry name" value="AAA"/>
    <property type="match status" value="1"/>
</dbReference>
<dbReference type="EMBL" id="CVQI01001558">
    <property type="protein sequence ID" value="CRK09940.1"/>
    <property type="molecule type" value="Genomic_DNA"/>
</dbReference>
<dbReference type="SUPFAM" id="SSF52540">
    <property type="entry name" value="P-loop containing nucleoside triphosphate hydrolases"/>
    <property type="match status" value="1"/>
</dbReference>
<feature type="compositionally biased region" description="Polar residues" evidence="1">
    <location>
        <begin position="46"/>
        <end position="57"/>
    </location>
</feature>
<sequence length="917" mass="103312">MDSNKDNSKAEANASAHADKSTVDVEEDSDSGDSRSVMSDRSSDGEGQSTLFISSTISRDDTLSKSSKRRDLLSKIGSRFEKEGVLQGLNKPDEIQLNLPPPPKLMGPGQAMRVHPIQGPLSRPPPFPRQPVQPNRRSSAARPKALNDAKWRQSLMKKRGPVPGVNTASQSPERSRRKSGDEGEAESVSTARKSSDGSTSKGEASNTLGLADSLTQVMEKHLDLDVMVQSRETSQFIAYLLDTIELLQGQLNYARAPEPDPTPASHGLHGNSDSQREPPPRVHTLHQIHCPHNLHPHDTFTYEDEPKTMTDANTGFTMLAGKIKVSNMEAFLSKHPDICFIVFKEYDCAPFQSASSTQAPRRHVYATERHEWLKLVSPVLQRALKQVAEFPSGPGKSSGSESDYQRMEAPYLFLFHHRQKLESLAESSLAYRSVLMPLLSFIEDNYGQENKEADELMKDGCITAEHITKLFKPNHVVISRRAGGTLEACVLDSYAEVEKDRVDFGGWSWQYDGNELFRKFWTGKMNRVAEGRTPIADLPIHPIKFARAADIEALEGPTILGHERPGLQIDARFMVDVSSYQLMHRAGTSHPRYDWTLSPFDKWPTRIDRSEENLPPGTIMLLPATIYGFSFQEKKWVNLNVENFFPVNWNKKAFERLVLDPKTKEMIYALVDVQSSAEKMDDIIKGKGNGLIVLLQGSPGTGKTLTAESVAEIAEKPLYRVTCGDIGTDAKEVEDYLQTVLHLGKIWDCVLLLDEADVFLEERTMADLQRNSLVTVFLRVLEYYEGILMLTSNRVGTFDEAFKSRIQVAIHYDNLSKKARKAIWRSFFDMIEDSPPQEDVNMPELERRLDELAAEEMNGRQIRNALRTARQLAKHRNERLDWPHLSQVIKTSGAFNKYLKAVRGHSDDQWAREEMIR</sequence>
<feature type="compositionally biased region" description="Basic and acidic residues" evidence="1">
    <location>
        <begin position="58"/>
        <end position="70"/>
    </location>
</feature>
<dbReference type="Proteomes" id="UP000045706">
    <property type="component" value="Unassembled WGS sequence"/>
</dbReference>
<dbReference type="Pfam" id="PF00004">
    <property type="entry name" value="AAA"/>
    <property type="match status" value="1"/>
</dbReference>